<evidence type="ECO:0000313" key="4">
    <source>
        <dbReference type="Proteomes" id="UP000582837"/>
    </source>
</evidence>
<keyword evidence="4" id="KW-1185">Reference proteome</keyword>
<proteinExistence type="predicted"/>
<dbReference type="PROSITE" id="PS50006">
    <property type="entry name" value="FHA_DOMAIN"/>
    <property type="match status" value="1"/>
</dbReference>
<evidence type="ECO:0000256" key="1">
    <source>
        <dbReference type="SAM" id="MobiDB-lite"/>
    </source>
</evidence>
<dbReference type="SUPFAM" id="SSF49879">
    <property type="entry name" value="SMAD/FHA domain"/>
    <property type="match status" value="1"/>
</dbReference>
<gene>
    <name evidence="3" type="ORF">HNQ61_001997</name>
</gene>
<dbReference type="AlphaFoldDB" id="A0A841GWF2"/>
<dbReference type="InterPro" id="IPR000253">
    <property type="entry name" value="FHA_dom"/>
</dbReference>
<feature type="domain" description="FHA" evidence="2">
    <location>
        <begin position="145"/>
        <end position="199"/>
    </location>
</feature>
<sequence length="237" mass="24713">MMLLTCPSCQADTPNDGRHCDQCGTPLRRCPTCGTVSTGSFCPNDRTPLTGNAPAASPVPVPTPAGPGVRMPPPVSPVPAPPAGLVPSRPVQPPSTRPGERLRPAIPVPPADATRRGPALPAAPPVLRFAAVNLPVAPFDVAPGDLLGRSAGRHAPVLAPLHDQGVSGRHARVDWTPGGGWTVTDVGSSYGVDVRPQNAWPTPERNLPRDQAHPLSGTCYVRLGDAIFQVTPAREER</sequence>
<comment type="caution">
    <text evidence="3">The sequence shown here is derived from an EMBL/GenBank/DDBJ whole genome shotgun (WGS) entry which is preliminary data.</text>
</comment>
<reference evidence="3 4" key="1">
    <citation type="submission" date="2020-08" db="EMBL/GenBank/DDBJ databases">
        <title>Genomic Encyclopedia of Type Strains, Phase IV (KMG-IV): sequencing the most valuable type-strain genomes for metagenomic binning, comparative biology and taxonomic classification.</title>
        <authorList>
            <person name="Goeker M."/>
        </authorList>
    </citation>
    <scope>NUCLEOTIDE SEQUENCE [LARGE SCALE GENOMIC DNA]</scope>
    <source>
        <strain evidence="3 4">DSM 29007</strain>
    </source>
</reference>
<feature type="region of interest" description="Disordered" evidence="1">
    <location>
        <begin position="49"/>
        <end position="117"/>
    </location>
</feature>
<accession>A0A841GWF2</accession>
<feature type="compositionally biased region" description="Pro residues" evidence="1">
    <location>
        <begin position="57"/>
        <end position="96"/>
    </location>
</feature>
<dbReference type="Pfam" id="PF12773">
    <property type="entry name" value="DZR"/>
    <property type="match status" value="1"/>
</dbReference>
<dbReference type="RefSeq" id="WP_170035764.1">
    <property type="nucleotide sequence ID" value="NZ_JABDTL010000001.1"/>
</dbReference>
<dbReference type="Pfam" id="PF00498">
    <property type="entry name" value="FHA"/>
    <property type="match status" value="1"/>
</dbReference>
<protein>
    <recommendedName>
        <fullName evidence="2">FHA domain-containing protein</fullName>
    </recommendedName>
</protein>
<organism evidence="3 4">
    <name type="scientific">Longimicrobium terrae</name>
    <dbReference type="NCBI Taxonomy" id="1639882"/>
    <lineage>
        <taxon>Bacteria</taxon>
        <taxon>Pseudomonadati</taxon>
        <taxon>Gemmatimonadota</taxon>
        <taxon>Longimicrobiia</taxon>
        <taxon>Longimicrobiales</taxon>
        <taxon>Longimicrobiaceae</taxon>
        <taxon>Longimicrobium</taxon>
    </lineage>
</organism>
<dbReference type="InterPro" id="IPR008984">
    <property type="entry name" value="SMAD_FHA_dom_sf"/>
</dbReference>
<name>A0A841GWF2_9BACT</name>
<dbReference type="EMBL" id="JACHIA010000004">
    <property type="protein sequence ID" value="MBB6070378.1"/>
    <property type="molecule type" value="Genomic_DNA"/>
</dbReference>
<evidence type="ECO:0000259" key="2">
    <source>
        <dbReference type="PROSITE" id="PS50006"/>
    </source>
</evidence>
<evidence type="ECO:0000313" key="3">
    <source>
        <dbReference type="EMBL" id="MBB6070378.1"/>
    </source>
</evidence>
<dbReference type="Gene3D" id="2.60.200.20">
    <property type="match status" value="1"/>
</dbReference>
<dbReference type="Proteomes" id="UP000582837">
    <property type="component" value="Unassembled WGS sequence"/>
</dbReference>
<dbReference type="InterPro" id="IPR025874">
    <property type="entry name" value="DZR"/>
</dbReference>